<feature type="transmembrane region" description="Helical" evidence="1">
    <location>
        <begin position="7"/>
        <end position="26"/>
    </location>
</feature>
<keyword evidence="1" id="KW-1133">Transmembrane helix</keyword>
<keyword evidence="1" id="KW-0812">Transmembrane</keyword>
<reference evidence="2 3" key="1">
    <citation type="submission" date="2019-02" db="EMBL/GenBank/DDBJ databases">
        <title>Deep-cultivation of Planctomycetes and their phenomic and genomic characterization uncovers novel biology.</title>
        <authorList>
            <person name="Wiegand S."/>
            <person name="Jogler M."/>
            <person name="Boedeker C."/>
            <person name="Pinto D."/>
            <person name="Vollmers J."/>
            <person name="Rivas-Marin E."/>
            <person name="Kohn T."/>
            <person name="Peeters S.H."/>
            <person name="Heuer A."/>
            <person name="Rast P."/>
            <person name="Oberbeckmann S."/>
            <person name="Bunk B."/>
            <person name="Jeske O."/>
            <person name="Meyerdierks A."/>
            <person name="Storesund J.E."/>
            <person name="Kallscheuer N."/>
            <person name="Luecker S."/>
            <person name="Lage O.M."/>
            <person name="Pohl T."/>
            <person name="Merkel B.J."/>
            <person name="Hornburger P."/>
            <person name="Mueller R.-W."/>
            <person name="Bruemmer F."/>
            <person name="Labrenz M."/>
            <person name="Spormann A.M."/>
            <person name="Op Den Camp H."/>
            <person name="Overmann J."/>
            <person name="Amann R."/>
            <person name="Jetten M.S.M."/>
            <person name="Mascher T."/>
            <person name="Medema M.H."/>
            <person name="Devos D.P."/>
            <person name="Kaster A.-K."/>
            <person name="Ovreas L."/>
            <person name="Rohde M."/>
            <person name="Galperin M.Y."/>
            <person name="Jogler C."/>
        </authorList>
    </citation>
    <scope>NUCLEOTIDE SEQUENCE [LARGE SCALE GENOMIC DNA]</scope>
    <source>
        <strain evidence="2 3">CA85</strain>
    </source>
</reference>
<sequence length="51" mass="5587">MASFVSFILYAAVSTAAVLILTYFAGTTTTSTKQTGQFHAPFPARRIRRSM</sequence>
<proteinExistence type="predicted"/>
<keyword evidence="1" id="KW-0472">Membrane</keyword>
<evidence type="ECO:0000313" key="3">
    <source>
        <dbReference type="Proteomes" id="UP000318053"/>
    </source>
</evidence>
<organism evidence="2 3">
    <name type="scientific">Allorhodopirellula solitaria</name>
    <dbReference type="NCBI Taxonomy" id="2527987"/>
    <lineage>
        <taxon>Bacteria</taxon>
        <taxon>Pseudomonadati</taxon>
        <taxon>Planctomycetota</taxon>
        <taxon>Planctomycetia</taxon>
        <taxon>Pirellulales</taxon>
        <taxon>Pirellulaceae</taxon>
        <taxon>Allorhodopirellula</taxon>
    </lineage>
</organism>
<protein>
    <submittedName>
        <fullName evidence="2">Uncharacterized protein</fullName>
    </submittedName>
</protein>
<keyword evidence="3" id="KW-1185">Reference proteome</keyword>
<accession>A0A5C5XWB8</accession>
<dbReference type="AlphaFoldDB" id="A0A5C5XWB8"/>
<evidence type="ECO:0000313" key="2">
    <source>
        <dbReference type="EMBL" id="TWT67210.1"/>
    </source>
</evidence>
<name>A0A5C5XWB8_9BACT</name>
<dbReference type="EMBL" id="SJPK01000004">
    <property type="protein sequence ID" value="TWT67210.1"/>
    <property type="molecule type" value="Genomic_DNA"/>
</dbReference>
<comment type="caution">
    <text evidence="2">The sequence shown here is derived from an EMBL/GenBank/DDBJ whole genome shotgun (WGS) entry which is preliminary data.</text>
</comment>
<evidence type="ECO:0000256" key="1">
    <source>
        <dbReference type="SAM" id="Phobius"/>
    </source>
</evidence>
<dbReference type="Proteomes" id="UP000318053">
    <property type="component" value="Unassembled WGS sequence"/>
</dbReference>
<gene>
    <name evidence="2" type="ORF">CA85_20590</name>
</gene>